<reference evidence="3" key="1">
    <citation type="submission" date="2023-06" db="EMBL/GenBank/DDBJ databases">
        <title>Genome-scale phylogeny and comparative genomics of the fungal order Sordariales.</title>
        <authorList>
            <consortium name="Lawrence Berkeley National Laboratory"/>
            <person name="Hensen N."/>
            <person name="Bonometti L."/>
            <person name="Westerberg I."/>
            <person name="Brannstrom I.O."/>
            <person name="Guillou S."/>
            <person name="Cros-Aarteil S."/>
            <person name="Calhoun S."/>
            <person name="Haridas S."/>
            <person name="Kuo A."/>
            <person name="Mondo S."/>
            <person name="Pangilinan J."/>
            <person name="Riley R."/>
            <person name="Labutti K."/>
            <person name="Andreopoulos B."/>
            <person name="Lipzen A."/>
            <person name="Chen C."/>
            <person name="Yanf M."/>
            <person name="Daum C."/>
            <person name="Ng V."/>
            <person name="Clum A."/>
            <person name="Steindorff A."/>
            <person name="Ohm R."/>
            <person name="Martin F."/>
            <person name="Silar P."/>
            <person name="Natvig D."/>
            <person name="Lalanne C."/>
            <person name="Gautier V."/>
            <person name="Ament-Velasquez S.L."/>
            <person name="Kruys A."/>
            <person name="Hutchinson M.I."/>
            <person name="Powell A.J."/>
            <person name="Barry K."/>
            <person name="Miller A.N."/>
            <person name="Grigoriev I.V."/>
            <person name="Debuchy R."/>
            <person name="Gladieux P."/>
            <person name="Thoren M.H."/>
            <person name="Johannesson H."/>
        </authorList>
    </citation>
    <scope>NUCLEOTIDE SEQUENCE</scope>
    <source>
        <strain evidence="3">SMH2532-1</strain>
    </source>
</reference>
<dbReference type="PANTHER" id="PTHR10039:SF5">
    <property type="entry name" value="NACHT DOMAIN-CONTAINING PROTEIN"/>
    <property type="match status" value="1"/>
</dbReference>
<name>A0AA40CP12_9PEZI</name>
<keyword evidence="4" id="KW-1185">Reference proteome</keyword>
<dbReference type="SUPFAM" id="SSF52540">
    <property type="entry name" value="P-loop containing nucleoside triphosphate hydrolases"/>
    <property type="match status" value="1"/>
</dbReference>
<dbReference type="Pfam" id="PF24883">
    <property type="entry name" value="NPHP3_N"/>
    <property type="match status" value="1"/>
</dbReference>
<sequence length="568" mass="63918">MGMDPFSAIGLAGNIVAFLDVGHKLLKGANNIHSAASGATADNESLASMALRLNATLPELQSRTCSMPPHSEHEKALVELAEECNDTSDALLELLAELRFECIDRLNQLVEYGESTQAELASIGDNMKVLQTGLETSIVSTQAKQSVRHVLSLSTHATSKAHQETFDWILEDGEDIDHDSKVMEARDDFIKWLMSGSGIFHISGKPGAGKSTLLKYVYRHKKTREHLKIWSHAKKLVLGSFFFWNPGSDFQKKLKGLVRGILHSLLSDSPDLIPMVFPDQWAATATLPSITFDYHEEIEECLKRLITLDKAYIEHKFAVFVDGLDEFEGNHSEMINLLLDWAASQPQDVKICVSSREWNVFRDAFQNSPKLRLQDVTRSDMATLVRDRLDSNKTFSALGSETLRCGFQDQIVDKAEGVFLWVALVLRDVEEGLLAGDSLAQLVARVDSLLTELEDLFLHLFNSIHRVDREVYAILTVAVHTQSEEWPLFRFSLLEEYLADSQFAMKWPMERIPDSFVGERLERVQRKIYGKAKGLLEVSKTKDPTRASMNGAERTVRLIHRAIGWHPN</sequence>
<dbReference type="PANTHER" id="PTHR10039">
    <property type="entry name" value="AMELOGENIN"/>
    <property type="match status" value="1"/>
</dbReference>
<gene>
    <name evidence="3" type="ORF">B0T16DRAFT_460440</name>
</gene>
<protein>
    <recommendedName>
        <fullName evidence="2">Nephrocystin 3-like N-terminal domain-containing protein</fullName>
    </recommendedName>
</protein>
<organism evidence="3 4">
    <name type="scientific">Cercophora newfieldiana</name>
    <dbReference type="NCBI Taxonomy" id="92897"/>
    <lineage>
        <taxon>Eukaryota</taxon>
        <taxon>Fungi</taxon>
        <taxon>Dikarya</taxon>
        <taxon>Ascomycota</taxon>
        <taxon>Pezizomycotina</taxon>
        <taxon>Sordariomycetes</taxon>
        <taxon>Sordariomycetidae</taxon>
        <taxon>Sordariales</taxon>
        <taxon>Lasiosphaeriaceae</taxon>
        <taxon>Cercophora</taxon>
    </lineage>
</organism>
<evidence type="ECO:0000259" key="2">
    <source>
        <dbReference type="Pfam" id="PF24883"/>
    </source>
</evidence>
<keyword evidence="1" id="KW-0677">Repeat</keyword>
<dbReference type="Gene3D" id="3.40.50.300">
    <property type="entry name" value="P-loop containing nucleotide triphosphate hydrolases"/>
    <property type="match status" value="1"/>
</dbReference>
<accession>A0AA40CP12</accession>
<dbReference type="EMBL" id="JAULSV010000005">
    <property type="protein sequence ID" value="KAK0644378.1"/>
    <property type="molecule type" value="Genomic_DNA"/>
</dbReference>
<dbReference type="AlphaFoldDB" id="A0AA40CP12"/>
<evidence type="ECO:0000313" key="4">
    <source>
        <dbReference type="Proteomes" id="UP001174936"/>
    </source>
</evidence>
<evidence type="ECO:0000313" key="3">
    <source>
        <dbReference type="EMBL" id="KAK0644378.1"/>
    </source>
</evidence>
<dbReference type="InterPro" id="IPR056884">
    <property type="entry name" value="NPHP3-like_N"/>
</dbReference>
<comment type="caution">
    <text evidence="3">The sequence shown here is derived from an EMBL/GenBank/DDBJ whole genome shotgun (WGS) entry which is preliminary data.</text>
</comment>
<feature type="domain" description="Nephrocystin 3-like N-terminal" evidence="2">
    <location>
        <begin position="186"/>
        <end position="356"/>
    </location>
</feature>
<proteinExistence type="predicted"/>
<dbReference type="InterPro" id="IPR027417">
    <property type="entry name" value="P-loop_NTPase"/>
</dbReference>
<evidence type="ECO:0000256" key="1">
    <source>
        <dbReference type="ARBA" id="ARBA00022737"/>
    </source>
</evidence>
<dbReference type="Proteomes" id="UP001174936">
    <property type="component" value="Unassembled WGS sequence"/>
</dbReference>